<dbReference type="OrthoDB" id="9805933at2"/>
<organism evidence="14 15">
    <name type="scientific">Desulfurobacterium atlanticum</name>
    <dbReference type="NCBI Taxonomy" id="240169"/>
    <lineage>
        <taxon>Bacteria</taxon>
        <taxon>Pseudomonadati</taxon>
        <taxon>Aquificota</taxon>
        <taxon>Aquificia</taxon>
        <taxon>Desulfurobacteriales</taxon>
        <taxon>Desulfurobacteriaceae</taxon>
        <taxon>Desulfurobacterium</taxon>
    </lineage>
</organism>
<keyword evidence="7 13" id="KW-0671">Queuosine biosynthesis</keyword>
<comment type="subunit">
    <text evidence="3 13">Monomer.</text>
</comment>
<dbReference type="Gene3D" id="3.40.1780.10">
    <property type="entry name" value="QueA-like"/>
    <property type="match status" value="1"/>
</dbReference>
<dbReference type="Proteomes" id="UP000198405">
    <property type="component" value="Unassembled WGS sequence"/>
</dbReference>
<keyword evidence="15" id="KW-1185">Reference proteome</keyword>
<evidence type="ECO:0000256" key="11">
    <source>
        <dbReference type="ARBA" id="ARBA00069325"/>
    </source>
</evidence>
<comment type="pathway">
    <text evidence="2 13">tRNA modification; tRNA-queuosine biosynthesis.</text>
</comment>
<evidence type="ECO:0000256" key="13">
    <source>
        <dbReference type="HAMAP-Rule" id="MF_00113"/>
    </source>
</evidence>
<comment type="function">
    <text evidence="13">Transfers and isomerizes the ribose moiety from AdoMet to the 7-aminomethyl group of 7-deazaguanine (preQ1-tRNA) to give epoxyqueuosine (oQ-tRNA).</text>
</comment>
<comment type="subcellular location">
    <subcellularLocation>
        <location evidence="1 13">Cytoplasm</location>
    </subcellularLocation>
</comment>
<evidence type="ECO:0000256" key="5">
    <source>
        <dbReference type="ARBA" id="ARBA00022679"/>
    </source>
</evidence>
<dbReference type="PANTHER" id="PTHR30307">
    <property type="entry name" value="S-ADENOSYLMETHIONINE:TRNA RIBOSYLTRANSFERASE-ISOMERASE"/>
    <property type="match status" value="1"/>
</dbReference>
<dbReference type="InterPro" id="IPR042118">
    <property type="entry name" value="QueA_dom1"/>
</dbReference>
<dbReference type="NCBIfam" id="TIGR00113">
    <property type="entry name" value="queA"/>
    <property type="match status" value="1"/>
</dbReference>
<name>A0A238YV37_9BACT</name>
<evidence type="ECO:0000313" key="15">
    <source>
        <dbReference type="Proteomes" id="UP000198405"/>
    </source>
</evidence>
<evidence type="ECO:0000256" key="2">
    <source>
        <dbReference type="ARBA" id="ARBA00004691"/>
    </source>
</evidence>
<dbReference type="Pfam" id="PF02547">
    <property type="entry name" value="Queuosine_synth"/>
    <property type="match status" value="1"/>
</dbReference>
<dbReference type="NCBIfam" id="NF001140">
    <property type="entry name" value="PRK00147.1"/>
    <property type="match status" value="1"/>
</dbReference>
<dbReference type="InterPro" id="IPR036100">
    <property type="entry name" value="QueA_sf"/>
</dbReference>
<dbReference type="SUPFAM" id="SSF111337">
    <property type="entry name" value="QueA-like"/>
    <property type="match status" value="1"/>
</dbReference>
<dbReference type="AlphaFoldDB" id="A0A238YV37"/>
<dbReference type="GO" id="GO:0005737">
    <property type="term" value="C:cytoplasm"/>
    <property type="evidence" value="ECO:0007669"/>
    <property type="project" value="UniProtKB-SubCell"/>
</dbReference>
<protein>
    <recommendedName>
        <fullName evidence="11 13">S-adenosylmethionine:tRNA ribosyltransferase-isomerase</fullName>
        <ecNumber evidence="10 13">2.4.99.17</ecNumber>
    </recommendedName>
    <alternativeName>
        <fullName evidence="12 13">Queuosine biosynthesis protein QueA</fullName>
    </alternativeName>
</protein>
<evidence type="ECO:0000256" key="8">
    <source>
        <dbReference type="ARBA" id="ARBA00052751"/>
    </source>
</evidence>
<dbReference type="HAMAP" id="MF_00113">
    <property type="entry name" value="QueA"/>
    <property type="match status" value="1"/>
</dbReference>
<keyword evidence="4 13" id="KW-0963">Cytoplasm</keyword>
<evidence type="ECO:0000256" key="1">
    <source>
        <dbReference type="ARBA" id="ARBA00004496"/>
    </source>
</evidence>
<keyword evidence="14" id="KW-0413">Isomerase</keyword>
<evidence type="ECO:0000256" key="9">
    <source>
        <dbReference type="ARBA" id="ARBA00061210"/>
    </source>
</evidence>
<evidence type="ECO:0000256" key="10">
    <source>
        <dbReference type="ARBA" id="ARBA00066503"/>
    </source>
</evidence>
<keyword evidence="6 13" id="KW-0949">S-adenosyl-L-methionine</keyword>
<dbReference type="EMBL" id="FZOB01000005">
    <property type="protein sequence ID" value="SNR74591.1"/>
    <property type="molecule type" value="Genomic_DNA"/>
</dbReference>
<dbReference type="InterPro" id="IPR003699">
    <property type="entry name" value="QueA"/>
</dbReference>
<dbReference type="RefSeq" id="WP_089322901.1">
    <property type="nucleotide sequence ID" value="NZ_FZOB01000005.1"/>
</dbReference>
<evidence type="ECO:0000256" key="12">
    <source>
        <dbReference type="ARBA" id="ARBA00076160"/>
    </source>
</evidence>
<sequence length="343" mass="39246">MKVSLFDYELPEELIAKEPAEPRDSARLLVLNRKTGEIEHRIFRDIIHYMNKGDVLVINNTKVIPARLIGKFPTGGSAEIFLVRQIKENVWEVIGKPGRKLKPGKKVIFDENFYCEIVERKEEGKRIVEFFTTDGEATLNKIYKIGKMPLPPYINREETEKDKEEYQTVFAKEEGAVAAPTAGLHFTAELLEKLKEKGVIIKEITLHVGLGTFKPVKVEEVEEHKMHYESYKVPKDTAIEIEKAKKEGRRVIAVGTTVVRTLETCFNEKGIATSLEGSTNLFIYPGYNFKVIDGLITNFHLPKSTLLMLVSAFAGRERILNAYEEAVKKRYRFFSYGDAMFIY</sequence>
<dbReference type="EC" id="2.4.99.17" evidence="10 13"/>
<evidence type="ECO:0000256" key="3">
    <source>
        <dbReference type="ARBA" id="ARBA00011245"/>
    </source>
</evidence>
<gene>
    <name evidence="13" type="primary">queA</name>
    <name evidence="14" type="ORF">SAMN06265340_1053</name>
</gene>
<dbReference type="InterPro" id="IPR042119">
    <property type="entry name" value="QueA_dom2"/>
</dbReference>
<dbReference type="GO" id="GO:0008616">
    <property type="term" value="P:tRNA queuosine(34) biosynthetic process"/>
    <property type="evidence" value="ECO:0007669"/>
    <property type="project" value="UniProtKB-UniRule"/>
</dbReference>
<dbReference type="PANTHER" id="PTHR30307:SF0">
    <property type="entry name" value="S-ADENOSYLMETHIONINE:TRNA RIBOSYLTRANSFERASE-ISOMERASE"/>
    <property type="match status" value="1"/>
</dbReference>
<accession>A0A238YV37</accession>
<evidence type="ECO:0000256" key="7">
    <source>
        <dbReference type="ARBA" id="ARBA00022785"/>
    </source>
</evidence>
<evidence type="ECO:0000256" key="6">
    <source>
        <dbReference type="ARBA" id="ARBA00022691"/>
    </source>
</evidence>
<reference evidence="15" key="1">
    <citation type="submission" date="2017-06" db="EMBL/GenBank/DDBJ databases">
        <authorList>
            <person name="Varghese N."/>
            <person name="Submissions S."/>
        </authorList>
    </citation>
    <scope>NUCLEOTIDE SEQUENCE [LARGE SCALE GENOMIC DNA]</scope>
    <source>
        <strain evidence="15">DSM 15668</strain>
    </source>
</reference>
<dbReference type="FunFam" id="2.40.10.240:FF:000002">
    <property type="entry name" value="S-adenosylmethionine:tRNA ribosyltransferase-isomerase"/>
    <property type="match status" value="1"/>
</dbReference>
<keyword evidence="5 13" id="KW-0808">Transferase</keyword>
<proteinExistence type="inferred from homology"/>
<comment type="similarity">
    <text evidence="9 13">Belongs to the QueA family.</text>
</comment>
<dbReference type="UniPathway" id="UPA00392"/>
<evidence type="ECO:0000313" key="14">
    <source>
        <dbReference type="EMBL" id="SNR74591.1"/>
    </source>
</evidence>
<evidence type="ECO:0000256" key="4">
    <source>
        <dbReference type="ARBA" id="ARBA00022490"/>
    </source>
</evidence>
<dbReference type="Gene3D" id="2.40.10.240">
    <property type="entry name" value="QueA-like"/>
    <property type="match status" value="1"/>
</dbReference>
<dbReference type="FunFam" id="3.40.1780.10:FF:000001">
    <property type="entry name" value="S-adenosylmethionine:tRNA ribosyltransferase-isomerase"/>
    <property type="match status" value="1"/>
</dbReference>
<comment type="catalytic activity">
    <reaction evidence="8 13">
        <text>7-aminomethyl-7-carbaguanosine(34) in tRNA + S-adenosyl-L-methionine = epoxyqueuosine(34) in tRNA + adenine + L-methionine + 2 H(+)</text>
        <dbReference type="Rhea" id="RHEA:32155"/>
        <dbReference type="Rhea" id="RHEA-COMP:10342"/>
        <dbReference type="Rhea" id="RHEA-COMP:18582"/>
        <dbReference type="ChEBI" id="CHEBI:15378"/>
        <dbReference type="ChEBI" id="CHEBI:16708"/>
        <dbReference type="ChEBI" id="CHEBI:57844"/>
        <dbReference type="ChEBI" id="CHEBI:59789"/>
        <dbReference type="ChEBI" id="CHEBI:82833"/>
        <dbReference type="ChEBI" id="CHEBI:194443"/>
        <dbReference type="EC" id="2.4.99.17"/>
    </reaction>
</comment>
<dbReference type="GO" id="GO:0051075">
    <property type="term" value="F:S-adenosylmethionine:tRNA ribosyltransferase-isomerase activity"/>
    <property type="evidence" value="ECO:0007669"/>
    <property type="project" value="UniProtKB-EC"/>
</dbReference>